<protein>
    <submittedName>
        <fullName evidence="1">Uncharacterized protein</fullName>
    </submittedName>
</protein>
<proteinExistence type="predicted"/>
<evidence type="ECO:0000313" key="1">
    <source>
        <dbReference type="EMBL" id="KAH7143713.1"/>
    </source>
</evidence>
<name>A0A9P9ERP3_9HYPO</name>
<organism evidence="1 2">
    <name type="scientific">Dactylonectria macrodidyma</name>
    <dbReference type="NCBI Taxonomy" id="307937"/>
    <lineage>
        <taxon>Eukaryota</taxon>
        <taxon>Fungi</taxon>
        <taxon>Dikarya</taxon>
        <taxon>Ascomycota</taxon>
        <taxon>Pezizomycotina</taxon>
        <taxon>Sordariomycetes</taxon>
        <taxon>Hypocreomycetidae</taxon>
        <taxon>Hypocreales</taxon>
        <taxon>Nectriaceae</taxon>
        <taxon>Dactylonectria</taxon>
    </lineage>
</organism>
<reference evidence="1" key="1">
    <citation type="journal article" date="2021" name="Nat. Commun.">
        <title>Genetic determinants of endophytism in the Arabidopsis root mycobiome.</title>
        <authorList>
            <person name="Mesny F."/>
            <person name="Miyauchi S."/>
            <person name="Thiergart T."/>
            <person name="Pickel B."/>
            <person name="Atanasova L."/>
            <person name="Karlsson M."/>
            <person name="Huettel B."/>
            <person name="Barry K.W."/>
            <person name="Haridas S."/>
            <person name="Chen C."/>
            <person name="Bauer D."/>
            <person name="Andreopoulos W."/>
            <person name="Pangilinan J."/>
            <person name="LaButti K."/>
            <person name="Riley R."/>
            <person name="Lipzen A."/>
            <person name="Clum A."/>
            <person name="Drula E."/>
            <person name="Henrissat B."/>
            <person name="Kohler A."/>
            <person name="Grigoriev I.V."/>
            <person name="Martin F.M."/>
            <person name="Hacquard S."/>
        </authorList>
    </citation>
    <scope>NUCLEOTIDE SEQUENCE</scope>
    <source>
        <strain evidence="1">MPI-CAGE-AT-0147</strain>
    </source>
</reference>
<keyword evidence="2" id="KW-1185">Reference proteome</keyword>
<dbReference type="OrthoDB" id="5153587at2759"/>
<dbReference type="AlphaFoldDB" id="A0A9P9ERP3"/>
<dbReference type="Proteomes" id="UP000738349">
    <property type="component" value="Unassembled WGS sequence"/>
</dbReference>
<accession>A0A9P9ERP3</accession>
<sequence>MAAVYRHIDKLSVRDEIVDFICPSKHYAWNFRPSRTGRAGSIEFRRPPGVSTCKKATHWVAFTLSFVWMAMRFESEYYIQQFDKTELPNNGNHPDFQRLLLKAADQIGESVHLDPRLLQQDDPDKLHITNMSQEAFNWLKEQDCRYQWSTNS</sequence>
<evidence type="ECO:0000313" key="2">
    <source>
        <dbReference type="Proteomes" id="UP000738349"/>
    </source>
</evidence>
<dbReference type="EMBL" id="JAGMUV010000009">
    <property type="protein sequence ID" value="KAH7143713.1"/>
    <property type="molecule type" value="Genomic_DNA"/>
</dbReference>
<comment type="caution">
    <text evidence="1">The sequence shown here is derived from an EMBL/GenBank/DDBJ whole genome shotgun (WGS) entry which is preliminary data.</text>
</comment>
<gene>
    <name evidence="1" type="ORF">EDB81DRAFT_935112</name>
</gene>